<dbReference type="SUPFAM" id="SSF48371">
    <property type="entry name" value="ARM repeat"/>
    <property type="match status" value="1"/>
</dbReference>
<reference evidence="8" key="1">
    <citation type="journal article" date="2022" name="Plant J.">
        <title>Strategies of tolerance reflected in two North American maple genomes.</title>
        <authorList>
            <person name="McEvoy S.L."/>
            <person name="Sezen U.U."/>
            <person name="Trouern-Trend A."/>
            <person name="McMahon S.M."/>
            <person name="Schaberg P.G."/>
            <person name="Yang J."/>
            <person name="Wegrzyn J.L."/>
            <person name="Swenson N.G."/>
        </authorList>
    </citation>
    <scope>NUCLEOTIDE SEQUENCE</scope>
    <source>
        <strain evidence="8">NS2018</strain>
    </source>
</reference>
<keyword evidence="4" id="KW-0808">Transferase</keyword>
<evidence type="ECO:0000313" key="8">
    <source>
        <dbReference type="EMBL" id="KAK0573115.1"/>
    </source>
</evidence>
<feature type="domain" description="TORTIFOLIA1/SINE1-2 N-terminal" evidence="7">
    <location>
        <begin position="17"/>
        <end position="289"/>
    </location>
</feature>
<dbReference type="AlphaFoldDB" id="A0AA39VAY2"/>
<dbReference type="InterPro" id="IPR057600">
    <property type="entry name" value="TORTIFOLIA1/SINE1-2_N"/>
</dbReference>
<evidence type="ECO:0000259" key="7">
    <source>
        <dbReference type="Pfam" id="PF24714"/>
    </source>
</evidence>
<dbReference type="InterPro" id="IPR016024">
    <property type="entry name" value="ARM-type_fold"/>
</dbReference>
<gene>
    <name evidence="8" type="ORF">LWI29_003246</name>
</gene>
<feature type="compositionally biased region" description="Basic residues" evidence="6">
    <location>
        <begin position="669"/>
        <end position="679"/>
    </location>
</feature>
<feature type="region of interest" description="Disordered" evidence="6">
    <location>
        <begin position="605"/>
        <end position="624"/>
    </location>
</feature>
<evidence type="ECO:0000313" key="9">
    <source>
        <dbReference type="Proteomes" id="UP001168877"/>
    </source>
</evidence>
<feature type="compositionally biased region" description="Polar residues" evidence="6">
    <location>
        <begin position="320"/>
        <end position="331"/>
    </location>
</feature>
<sequence>MSPQKRFSQTQSPPTHHDLKYRVITCLNKLADRDTLSQATVELDSIARTLTHDSFSSFLNCLQSTDSSSKSPVRKQCVNLLTLLSHSHGNSLSPHLSKMISTVVQRLRDSDSSVRSACIVATTAMSSNITKPSFTVLSKPLIDSVLVEQDTNSQVGGAMCLSAAIEAAPDPEAEQLKKLLPRLGKVVKSEGFKAKAAVLGVIGSVVGVGGAKSKGVLDWVVPCVLDFLSSDDWATRKAAAEVLAKVALAENDLAAQYKNSCLAALESRRFDKVKIVRETMNRSLELWKEVAGVCEDVSGQTPSKSSSIDNSSGGCFPSITKISQDVGSRTPQPKKIVPTSRSPSSRSSFGTTAKSETSLKNNDRRSSMPTFSKLDNGKPSAWKVEIAVQQSPSSEMTHADCIRVSDSGNSEFGEKGNSINSKSEMKSVLFSKIHNEKVYKFGGFRSGSRVVPYQDDENSDLVISNGTEEVYDDQKDAEELSMIREQLLQIENQQSSLLDLLQRFIGSSQSGLNSLETRVHGLEMALEEISYDLALSSGMIPNNDSAENTCCKLPGTEFLSSKFWRRTEGRFSTSRMSSSGNLQSLHAVQCTPDKDTISETYKTDNRKLQHPSRNPLAGVHDLRGNSGFHSTKTVRGYIQDADIFQNCNAAGFDGVASSAVCTAPVKMNSRTKKKKKKKQSMNSEQRWKRKRSYRAYSRAQYLSVRGLFHFRPLRVDERVLFPDHVLLMVSNRIERTDALDCVYYKVLNASASDDVRVQVRPLVSIDEYDEFRWIARCPLPPTNYSATVDLRRRGDAVVAAGKHGWSLRDNRTVHSWERMAYAAVLDGNTTVVFVKGLNLRPHRVSDHRFFRCQFGLGNLEKDEGFTLVTEAVAAAQEVVRCLLPRSIRKNPEKAHGIRVTIVNANNRVQGDHNAMNSMVRIRNHRSLGQRRNRRIYRDYVPISSVARIHNPRVRRTYEQKSNQKKYELCACTMLWNQASSLREWITYHAWLGVERWFIYDNNSDDGIQEVIEELNLQDYNVSRHNWPWIKTQEAGFSHCALRARNECRWVGFFDVDEFFYFPRDHRRGLSGQNSLRTLVANFSSSETIAEIRTSCHSFGPSGLSSHPLQGVTVGYTCRLQSPERHKSIVRPDLLNTTLLNVVHHFRLREGYRYRNLPESSAIINHYKYQVWETFQAKFFRRVATYVVDWQENQNTGSKDRAPGLGTEAIEPPNWRLKFCEVWDTGLRDLVLANFADPATGSLPWERPHLL</sequence>
<evidence type="ECO:0000256" key="6">
    <source>
        <dbReference type="SAM" id="MobiDB-lite"/>
    </source>
</evidence>
<protein>
    <recommendedName>
        <fullName evidence="7">TORTIFOLIA1/SINE1-2 N-terminal domain-containing protein</fullName>
    </recommendedName>
</protein>
<evidence type="ECO:0000256" key="4">
    <source>
        <dbReference type="ARBA" id="ARBA00022679"/>
    </source>
</evidence>
<accession>A0AA39VAY2</accession>
<dbReference type="FunFam" id="1.25.10.10:FF:000549">
    <property type="entry name" value="ARM repeat superfamily protein"/>
    <property type="match status" value="1"/>
</dbReference>
<dbReference type="Pfam" id="PF24714">
    <property type="entry name" value="TOR1L1_N"/>
    <property type="match status" value="1"/>
</dbReference>
<comment type="similarity">
    <text evidence="2">Belongs to the glycosyltransferase 92 family.</text>
</comment>
<comment type="subcellular location">
    <subcellularLocation>
        <location evidence="1">Membrane</location>
    </subcellularLocation>
</comment>
<organism evidence="8 9">
    <name type="scientific">Acer saccharum</name>
    <name type="common">Sugar maple</name>
    <dbReference type="NCBI Taxonomy" id="4024"/>
    <lineage>
        <taxon>Eukaryota</taxon>
        <taxon>Viridiplantae</taxon>
        <taxon>Streptophyta</taxon>
        <taxon>Embryophyta</taxon>
        <taxon>Tracheophyta</taxon>
        <taxon>Spermatophyta</taxon>
        <taxon>Magnoliopsida</taxon>
        <taxon>eudicotyledons</taxon>
        <taxon>Gunneridae</taxon>
        <taxon>Pentapetalae</taxon>
        <taxon>rosids</taxon>
        <taxon>malvids</taxon>
        <taxon>Sapindales</taxon>
        <taxon>Sapindaceae</taxon>
        <taxon>Hippocastanoideae</taxon>
        <taxon>Acereae</taxon>
        <taxon>Acer</taxon>
    </lineage>
</organism>
<name>A0AA39VAY2_ACESA</name>
<dbReference type="PANTHER" id="PTHR31355">
    <property type="entry name" value="MICROTUBULE-ASSOCIATED PROTEIN TORTIFOLIA1"/>
    <property type="match status" value="1"/>
</dbReference>
<dbReference type="GO" id="GO:0016757">
    <property type="term" value="F:glycosyltransferase activity"/>
    <property type="evidence" value="ECO:0007669"/>
    <property type="project" value="UniProtKB-KW"/>
</dbReference>
<dbReference type="Proteomes" id="UP001168877">
    <property type="component" value="Unassembled WGS sequence"/>
</dbReference>
<dbReference type="Gene3D" id="1.25.10.10">
    <property type="entry name" value="Leucine-rich Repeat Variant"/>
    <property type="match status" value="1"/>
</dbReference>
<dbReference type="InterPro" id="IPR008166">
    <property type="entry name" value="Glyco_transf_92"/>
</dbReference>
<dbReference type="PANTHER" id="PTHR31355:SF32">
    <property type="entry name" value="TORTIFOLIA1-LIKE PROTEIN 4"/>
    <property type="match status" value="1"/>
</dbReference>
<keyword evidence="5" id="KW-0472">Membrane</keyword>
<dbReference type="Pfam" id="PF01697">
    <property type="entry name" value="Glyco_transf_92"/>
    <property type="match status" value="1"/>
</dbReference>
<evidence type="ECO:0000256" key="3">
    <source>
        <dbReference type="ARBA" id="ARBA00022676"/>
    </source>
</evidence>
<dbReference type="GO" id="GO:0016020">
    <property type="term" value="C:membrane"/>
    <property type="evidence" value="ECO:0007669"/>
    <property type="project" value="UniProtKB-SubCell"/>
</dbReference>
<dbReference type="GO" id="GO:0008017">
    <property type="term" value="F:microtubule binding"/>
    <property type="evidence" value="ECO:0007669"/>
    <property type="project" value="InterPro"/>
</dbReference>
<keyword evidence="3" id="KW-0328">Glycosyltransferase</keyword>
<feature type="region of interest" description="Disordered" evidence="6">
    <location>
        <begin position="320"/>
        <end position="377"/>
    </location>
</feature>
<dbReference type="InterPro" id="IPR033337">
    <property type="entry name" value="TORTIFOLIA1/SINE1-2"/>
</dbReference>
<dbReference type="GO" id="GO:0005874">
    <property type="term" value="C:microtubule"/>
    <property type="evidence" value="ECO:0007669"/>
    <property type="project" value="InterPro"/>
</dbReference>
<feature type="compositionally biased region" description="Polar residues" evidence="6">
    <location>
        <begin position="349"/>
        <end position="360"/>
    </location>
</feature>
<dbReference type="EMBL" id="JAUESC010000387">
    <property type="protein sequence ID" value="KAK0573115.1"/>
    <property type="molecule type" value="Genomic_DNA"/>
</dbReference>
<dbReference type="InterPro" id="IPR011989">
    <property type="entry name" value="ARM-like"/>
</dbReference>
<evidence type="ECO:0000256" key="2">
    <source>
        <dbReference type="ARBA" id="ARBA00007647"/>
    </source>
</evidence>
<feature type="region of interest" description="Disordered" evidence="6">
    <location>
        <begin position="666"/>
        <end position="691"/>
    </location>
</feature>
<proteinExistence type="inferred from homology"/>
<reference evidence="8" key="2">
    <citation type="submission" date="2023-06" db="EMBL/GenBank/DDBJ databases">
        <authorList>
            <person name="Swenson N.G."/>
            <person name="Wegrzyn J.L."/>
            <person name="Mcevoy S.L."/>
        </authorList>
    </citation>
    <scope>NUCLEOTIDE SEQUENCE</scope>
    <source>
        <strain evidence="8">NS2018</strain>
        <tissue evidence="8">Leaf</tissue>
    </source>
</reference>
<evidence type="ECO:0000256" key="1">
    <source>
        <dbReference type="ARBA" id="ARBA00004370"/>
    </source>
</evidence>
<evidence type="ECO:0000256" key="5">
    <source>
        <dbReference type="ARBA" id="ARBA00023136"/>
    </source>
</evidence>
<keyword evidence="9" id="KW-1185">Reference proteome</keyword>
<comment type="caution">
    <text evidence="8">The sequence shown here is derived from an EMBL/GenBank/DDBJ whole genome shotgun (WGS) entry which is preliminary data.</text>
</comment>